<keyword evidence="3" id="KW-0808">Transferase</keyword>
<reference evidence="3 4" key="1">
    <citation type="submission" date="2018-03" db="EMBL/GenBank/DDBJ databases">
        <title>Genome sequencing of Ottowia sp.</title>
        <authorList>
            <person name="Kim S.-J."/>
            <person name="Heo J."/>
            <person name="Kwon S.-W."/>
        </authorList>
    </citation>
    <scope>NUCLEOTIDE SEQUENCE [LARGE SCALE GENOMIC DNA]</scope>
    <source>
        <strain evidence="3 4">KADR8-3</strain>
    </source>
</reference>
<keyword evidence="3" id="KW-0418">Kinase</keyword>
<keyword evidence="2" id="KW-0472">Membrane</keyword>
<dbReference type="AlphaFoldDB" id="A0A2S0MEM0"/>
<accession>A0A2S0MEM0</accession>
<keyword evidence="2" id="KW-1133">Transmembrane helix</keyword>
<evidence type="ECO:0000313" key="3">
    <source>
        <dbReference type="EMBL" id="AVO34345.1"/>
    </source>
</evidence>
<gene>
    <name evidence="3" type="ORF">C6570_08980</name>
</gene>
<evidence type="ECO:0000313" key="4">
    <source>
        <dbReference type="Proteomes" id="UP000239709"/>
    </source>
</evidence>
<dbReference type="KEGG" id="otk:C6570_08980"/>
<dbReference type="GO" id="GO:0016301">
    <property type="term" value="F:kinase activity"/>
    <property type="evidence" value="ECO:0007669"/>
    <property type="project" value="UniProtKB-KW"/>
</dbReference>
<evidence type="ECO:0000256" key="2">
    <source>
        <dbReference type="SAM" id="Phobius"/>
    </source>
</evidence>
<organism evidence="3 4">
    <name type="scientific">Ottowia oryzae</name>
    <dbReference type="NCBI Taxonomy" id="2109914"/>
    <lineage>
        <taxon>Bacteria</taxon>
        <taxon>Pseudomonadati</taxon>
        <taxon>Pseudomonadota</taxon>
        <taxon>Betaproteobacteria</taxon>
        <taxon>Burkholderiales</taxon>
        <taxon>Comamonadaceae</taxon>
        <taxon>Ottowia</taxon>
    </lineage>
</organism>
<dbReference type="EMBL" id="CP027666">
    <property type="protein sequence ID" value="AVO34345.1"/>
    <property type="molecule type" value="Genomic_DNA"/>
</dbReference>
<keyword evidence="2" id="KW-0812">Transmembrane</keyword>
<keyword evidence="4" id="KW-1185">Reference proteome</keyword>
<feature type="region of interest" description="Disordered" evidence="1">
    <location>
        <begin position="163"/>
        <end position="196"/>
    </location>
</feature>
<proteinExistence type="predicted"/>
<evidence type="ECO:0000256" key="1">
    <source>
        <dbReference type="SAM" id="MobiDB-lite"/>
    </source>
</evidence>
<name>A0A2S0MEM0_9BURK</name>
<protein>
    <submittedName>
        <fullName evidence="3">Signal transduction histidine kinase</fullName>
    </submittedName>
</protein>
<feature type="transmembrane region" description="Helical" evidence="2">
    <location>
        <begin position="28"/>
        <end position="50"/>
    </location>
</feature>
<dbReference type="Proteomes" id="UP000239709">
    <property type="component" value="Chromosome"/>
</dbReference>
<sequence length="196" mass="21454">MAFVGLNWAAMNTPTDLNLGFTEIRAPLGLVLLGLMAALSVVFVAMVAYTQGTVLVETRRHAKELAAQRELADKAEASRFTDLRAHLDKEMTRLTDSVAMQTREMLSRVDRAEMGLRDRPVDAEVSRLVQAVENHNRDLHARVDRLEMGLRDGLAGYVPAPASVRPAALTGQSYQPAPAERNPDPTQDPIGSAVPR</sequence>